<name>A0ACC0BIA3_CATRO</name>
<dbReference type="Proteomes" id="UP001060085">
    <property type="component" value="Linkage Group LG03"/>
</dbReference>
<gene>
    <name evidence="1" type="ORF">M9H77_12749</name>
</gene>
<reference evidence="2" key="1">
    <citation type="journal article" date="2023" name="Nat. Plants">
        <title>Single-cell RNA sequencing provides a high-resolution roadmap for understanding the multicellular compartmentation of specialized metabolism.</title>
        <authorList>
            <person name="Sun S."/>
            <person name="Shen X."/>
            <person name="Li Y."/>
            <person name="Li Y."/>
            <person name="Wang S."/>
            <person name="Li R."/>
            <person name="Zhang H."/>
            <person name="Shen G."/>
            <person name="Guo B."/>
            <person name="Wei J."/>
            <person name="Xu J."/>
            <person name="St-Pierre B."/>
            <person name="Chen S."/>
            <person name="Sun C."/>
        </authorList>
    </citation>
    <scope>NUCLEOTIDE SEQUENCE [LARGE SCALE GENOMIC DNA]</scope>
</reference>
<comment type="caution">
    <text evidence="1">The sequence shown here is derived from an EMBL/GenBank/DDBJ whole genome shotgun (WGS) entry which is preliminary data.</text>
</comment>
<protein>
    <submittedName>
        <fullName evidence="1">Uncharacterized protein</fullName>
    </submittedName>
</protein>
<dbReference type="EMBL" id="CM044703">
    <property type="protein sequence ID" value="KAI5672385.1"/>
    <property type="molecule type" value="Genomic_DNA"/>
</dbReference>
<accession>A0ACC0BIA3</accession>
<evidence type="ECO:0000313" key="1">
    <source>
        <dbReference type="EMBL" id="KAI5672385.1"/>
    </source>
</evidence>
<keyword evidence="2" id="KW-1185">Reference proteome</keyword>
<evidence type="ECO:0000313" key="2">
    <source>
        <dbReference type="Proteomes" id="UP001060085"/>
    </source>
</evidence>
<proteinExistence type="predicted"/>
<sequence length="181" mass="20735">MELKLGPMTRARIKKLKASNGNEDKGMVAYMEGALKNKFEEFKGQEKNSKLFTICLISKDYSREQFGVEKLKKRPYGDDRPCPYRRQDIKEIKKGKSSATIEQTVGDNFGGVNSSHHPRHYDNISIQGYHDMTIHNPYPFHEVGNQGRPQARHGRGGQGGRGYYRLHEEAPYKKNGVMKFV</sequence>
<organism evidence="1 2">
    <name type="scientific">Catharanthus roseus</name>
    <name type="common">Madagascar periwinkle</name>
    <name type="synonym">Vinca rosea</name>
    <dbReference type="NCBI Taxonomy" id="4058"/>
    <lineage>
        <taxon>Eukaryota</taxon>
        <taxon>Viridiplantae</taxon>
        <taxon>Streptophyta</taxon>
        <taxon>Embryophyta</taxon>
        <taxon>Tracheophyta</taxon>
        <taxon>Spermatophyta</taxon>
        <taxon>Magnoliopsida</taxon>
        <taxon>eudicotyledons</taxon>
        <taxon>Gunneridae</taxon>
        <taxon>Pentapetalae</taxon>
        <taxon>asterids</taxon>
        <taxon>lamiids</taxon>
        <taxon>Gentianales</taxon>
        <taxon>Apocynaceae</taxon>
        <taxon>Rauvolfioideae</taxon>
        <taxon>Vinceae</taxon>
        <taxon>Catharanthinae</taxon>
        <taxon>Catharanthus</taxon>
    </lineage>
</organism>